<evidence type="ECO:0000313" key="2">
    <source>
        <dbReference type="EMBL" id="KAK3216121.1"/>
    </source>
</evidence>
<proteinExistence type="predicted"/>
<evidence type="ECO:0000313" key="3">
    <source>
        <dbReference type="Proteomes" id="UP001280581"/>
    </source>
</evidence>
<keyword evidence="3" id="KW-1185">Reference proteome</keyword>
<accession>A0AAN6M859</accession>
<evidence type="ECO:0000259" key="1">
    <source>
        <dbReference type="Pfam" id="PF06985"/>
    </source>
</evidence>
<dbReference type="InterPro" id="IPR010730">
    <property type="entry name" value="HET"/>
</dbReference>
<reference evidence="2 3" key="1">
    <citation type="submission" date="2021-02" db="EMBL/GenBank/DDBJ databases">
        <title>Genome assembly of Pseudopithomyces chartarum.</title>
        <authorList>
            <person name="Jauregui R."/>
            <person name="Singh J."/>
            <person name="Voisey C."/>
        </authorList>
    </citation>
    <scope>NUCLEOTIDE SEQUENCE [LARGE SCALE GENOMIC DNA]</scope>
    <source>
        <strain evidence="2 3">AGR01</strain>
    </source>
</reference>
<dbReference type="Pfam" id="PF06985">
    <property type="entry name" value="HET"/>
    <property type="match status" value="1"/>
</dbReference>
<sequence length="699" mass="78929">MADSNNDKHTCKFCALVVKAHEAPMTDGFVTIGATLGEFRTQECATCQTLVDAIDTRADGMPLDDSEGLILARGDTGFAIGLMSGAMFGAHVVGRPSDSGEYPVLTVDDQWIDIDRVRRWIQTCDGEHSGSCHSVADPWLRLDGAFTILLIDVEEECLVWQDNSCKYVALSYCWGPDPDQLCTTLHTLKSFVEPGAFSRSSVRPKLPQTILDSMALTNKLGLKYLWVDRFCIVQDDHDAIDERLGQMASIYANSYITIAACEGTHSNVGLLGIGKHPRSKPYFELAFTPIFIATSDQPRRAIVPNQDYEKYHRRAWCFQEWMLAPRILAFHHNTISWKCHKTFVQENGYQFSYTVMPESSLSSRSILSRWPNLLTYTEMVTEFSTRQLTYQRDALDAFGAIISSMGRAMRGGILYGLPEMFFAGALLWRKDVSCGRRKDQTGRVIRELPSWSWIGWEGAVDLRWWLHAHPYLDLMQAPNLDTVVLHPCIRFSKTEVSTWNTTPVDNSYYNHSDLLGGDVEFALPGAYPVRLPIPLASSTTFSPLSYSPILTFRTTCVKLAISTHTTNEDLYSHPSEHHSRHFLVHGSPARVVGLVETHVPETSTFRVDESPCSMIAISRMELRGDVAPEARYAHTKCNVPCRDWKTCNMGEVWKYECVNVMWVEWDDDGLAYRRSVGRVFASFWDGDEAEREEVDVRLG</sequence>
<dbReference type="AlphaFoldDB" id="A0AAN6M859"/>
<comment type="caution">
    <text evidence="2">The sequence shown here is derived from an EMBL/GenBank/DDBJ whole genome shotgun (WGS) entry which is preliminary data.</text>
</comment>
<dbReference type="PANTHER" id="PTHR33112:SF12">
    <property type="entry name" value="HETEROKARYON INCOMPATIBILITY DOMAIN-CONTAINING PROTEIN"/>
    <property type="match status" value="1"/>
</dbReference>
<protein>
    <recommendedName>
        <fullName evidence="1">Heterokaryon incompatibility domain-containing protein</fullName>
    </recommendedName>
</protein>
<dbReference type="Proteomes" id="UP001280581">
    <property type="component" value="Unassembled WGS sequence"/>
</dbReference>
<dbReference type="PANTHER" id="PTHR33112">
    <property type="entry name" value="DOMAIN PROTEIN, PUTATIVE-RELATED"/>
    <property type="match status" value="1"/>
</dbReference>
<organism evidence="2 3">
    <name type="scientific">Pseudopithomyces chartarum</name>
    <dbReference type="NCBI Taxonomy" id="1892770"/>
    <lineage>
        <taxon>Eukaryota</taxon>
        <taxon>Fungi</taxon>
        <taxon>Dikarya</taxon>
        <taxon>Ascomycota</taxon>
        <taxon>Pezizomycotina</taxon>
        <taxon>Dothideomycetes</taxon>
        <taxon>Pleosporomycetidae</taxon>
        <taxon>Pleosporales</taxon>
        <taxon>Massarineae</taxon>
        <taxon>Didymosphaeriaceae</taxon>
        <taxon>Pseudopithomyces</taxon>
    </lineage>
</organism>
<name>A0AAN6M859_9PLEO</name>
<feature type="domain" description="Heterokaryon incompatibility" evidence="1">
    <location>
        <begin position="167"/>
        <end position="320"/>
    </location>
</feature>
<dbReference type="EMBL" id="WVTA01000002">
    <property type="protein sequence ID" value="KAK3216121.1"/>
    <property type="molecule type" value="Genomic_DNA"/>
</dbReference>
<gene>
    <name evidence="2" type="ORF">GRF29_8g2187997</name>
</gene>